<reference evidence="3" key="1">
    <citation type="submission" date="2015-12" db="EMBL/GenBank/DDBJ databases">
        <title>FDA database for Regulatory Grade Microbial Sequences (FDA-ARGOS): Supporting development and validation of Infectious Disease Dx tests.</title>
        <authorList>
            <person name="Pirone C."/>
            <person name="Hoffmann M."/>
            <person name="Muruvanda T."/>
            <person name="Allard M."/>
            <person name="Evans P."/>
            <person name="Tallon L."/>
            <person name="Sadzewicz L."/>
            <person name="Sengamalay N."/>
            <person name="Ott S."/>
            <person name="Godinez A."/>
            <person name="Nagaraj S."/>
            <person name="Nadendla S."/>
            <person name="Sichtig H."/>
        </authorList>
    </citation>
    <scope>NUCLEOTIDE SEQUENCE [LARGE SCALE GENOMIC DNA]</scope>
    <source>
        <strain evidence="3">LT2</strain>
    </source>
</reference>
<evidence type="ECO:0000313" key="3">
    <source>
        <dbReference type="Proteomes" id="UP000055793"/>
    </source>
</evidence>
<name>A0A3F3BQZ8_SALER</name>
<dbReference type="Proteomes" id="UP000055793">
    <property type="component" value="Chromosome"/>
</dbReference>
<dbReference type="RefSeq" id="WP_010988990.1">
    <property type="nucleotide sequence ID" value="NZ_CP014051.2"/>
</dbReference>
<feature type="domain" description="KilA-N DNA-binding" evidence="1">
    <location>
        <begin position="35"/>
        <end position="97"/>
    </location>
</feature>
<evidence type="ECO:0000259" key="1">
    <source>
        <dbReference type="Pfam" id="PF10543"/>
    </source>
</evidence>
<evidence type="ECO:0000313" key="2">
    <source>
        <dbReference type="EMBL" id="AMG28556.1"/>
    </source>
</evidence>
<sequence>MGSPVGRNDEAETVLREVEMAMKTELATVAARDLQIIEYRGQRVVTTEQLAAGYGTDAENIRRNFNRNKSRFIEGKHYFQITGPELENLRVTFSPAQISNKTRITGTYSNAEFQSRVSNWLTDFFRIWSE</sequence>
<organism evidence="2 3">
    <name type="scientific">Salmonella enterica</name>
    <name type="common">Salmonella choleraesuis</name>
    <dbReference type="NCBI Taxonomy" id="28901"/>
    <lineage>
        <taxon>Bacteria</taxon>
        <taxon>Pseudomonadati</taxon>
        <taxon>Pseudomonadota</taxon>
        <taxon>Gammaproteobacteria</taxon>
        <taxon>Enterobacterales</taxon>
        <taxon>Enterobacteriaceae</taxon>
        <taxon>Salmonella</taxon>
    </lineage>
</organism>
<protein>
    <recommendedName>
        <fullName evidence="1">KilA-N DNA-binding domain-containing protein</fullName>
    </recommendedName>
</protein>
<dbReference type="EMBL" id="CP014051">
    <property type="protein sequence ID" value="AMG28556.1"/>
    <property type="molecule type" value="Genomic_DNA"/>
</dbReference>
<proteinExistence type="predicted"/>
<accession>A0A3F3BQZ8</accession>
<dbReference type="Pfam" id="PF10543">
    <property type="entry name" value="ORF6N"/>
    <property type="match status" value="1"/>
</dbReference>
<dbReference type="AlphaFoldDB" id="A0A3F3BQZ8"/>
<dbReference type="InterPro" id="IPR018873">
    <property type="entry name" value="KilA-N_DNA-bd_domain"/>
</dbReference>
<gene>
    <name evidence="2" type="ORF">AL463_23185</name>
</gene>